<protein>
    <submittedName>
        <fullName evidence="4">Putative acetyltransferase</fullName>
        <ecNumber evidence="4">2.3.1.-</ecNumber>
    </submittedName>
</protein>
<dbReference type="RefSeq" id="WP_124317544.1">
    <property type="nucleotide sequence ID" value="NZ_AP028155.1"/>
</dbReference>
<dbReference type="Pfam" id="PF13673">
    <property type="entry name" value="Acetyltransf_10"/>
    <property type="match status" value="1"/>
</dbReference>
<dbReference type="SUPFAM" id="SSF55729">
    <property type="entry name" value="Acyl-CoA N-acyltransferases (Nat)"/>
    <property type="match status" value="1"/>
</dbReference>
<evidence type="ECO:0000259" key="3">
    <source>
        <dbReference type="PROSITE" id="PS51186"/>
    </source>
</evidence>
<accession>A0A7W6HYQ9</accession>
<dbReference type="PANTHER" id="PTHR43800:SF1">
    <property type="entry name" value="PEPTIDYL-LYSINE N-ACETYLTRANSFERASE YJAB"/>
    <property type="match status" value="1"/>
</dbReference>
<dbReference type="EMBL" id="JACIES010000009">
    <property type="protein sequence ID" value="MBB4027416.1"/>
    <property type="molecule type" value="Genomic_DNA"/>
</dbReference>
<proteinExistence type="predicted"/>
<evidence type="ECO:0000313" key="5">
    <source>
        <dbReference type="Proteomes" id="UP000546007"/>
    </source>
</evidence>
<dbReference type="Proteomes" id="UP000546007">
    <property type="component" value="Unassembled WGS sequence"/>
</dbReference>
<dbReference type="AlphaFoldDB" id="A0A7W6HYQ9"/>
<gene>
    <name evidence="4" type="ORF">GGR14_003226</name>
</gene>
<organism evidence="4 5">
    <name type="scientific">Butyricimonas faecihominis</name>
    <dbReference type="NCBI Taxonomy" id="1472416"/>
    <lineage>
        <taxon>Bacteria</taxon>
        <taxon>Pseudomonadati</taxon>
        <taxon>Bacteroidota</taxon>
        <taxon>Bacteroidia</taxon>
        <taxon>Bacteroidales</taxon>
        <taxon>Odoribacteraceae</taxon>
        <taxon>Butyricimonas</taxon>
    </lineage>
</organism>
<dbReference type="GeneID" id="93102904"/>
<dbReference type="CDD" id="cd04301">
    <property type="entry name" value="NAT_SF"/>
    <property type="match status" value="1"/>
</dbReference>
<dbReference type="PANTHER" id="PTHR43800">
    <property type="entry name" value="PEPTIDYL-LYSINE N-ACETYLTRANSFERASE YJAB"/>
    <property type="match status" value="1"/>
</dbReference>
<sequence>MIRHFQQQDEAAVIQIWLEASAIAHSFIPRSYWESKIPDMRNKYLPQSQTLIHEDEHTNEVTGFISLINNYIAALFVPPDRQGQGIGQTLMAHVKQQHPELELNVYAENTQALAFYKRQGFTVTREQTDEQTGRQEFTMKYQRGA</sequence>
<evidence type="ECO:0000313" key="4">
    <source>
        <dbReference type="EMBL" id="MBB4027416.1"/>
    </source>
</evidence>
<dbReference type="GO" id="GO:0016747">
    <property type="term" value="F:acyltransferase activity, transferring groups other than amino-acyl groups"/>
    <property type="evidence" value="ECO:0007669"/>
    <property type="project" value="InterPro"/>
</dbReference>
<reference evidence="4 5" key="1">
    <citation type="submission" date="2020-08" db="EMBL/GenBank/DDBJ databases">
        <title>Genomic Encyclopedia of Type Strains, Phase IV (KMG-IV): sequencing the most valuable type-strain genomes for metagenomic binning, comparative biology and taxonomic classification.</title>
        <authorList>
            <person name="Goeker M."/>
        </authorList>
    </citation>
    <scope>NUCLEOTIDE SEQUENCE [LARGE SCALE GENOMIC DNA]</scope>
    <source>
        <strain evidence="4 5">DSM 105721</strain>
    </source>
</reference>
<comment type="caution">
    <text evidence="4">The sequence shown here is derived from an EMBL/GenBank/DDBJ whole genome shotgun (WGS) entry which is preliminary data.</text>
</comment>
<dbReference type="NCBIfam" id="NF007853">
    <property type="entry name" value="PRK10562.1"/>
    <property type="match status" value="1"/>
</dbReference>
<keyword evidence="2 4" id="KW-0012">Acyltransferase</keyword>
<dbReference type="OrthoDB" id="9788916at2"/>
<keyword evidence="1 4" id="KW-0808">Transferase</keyword>
<feature type="domain" description="N-acetyltransferase" evidence="3">
    <location>
        <begin position="1"/>
        <end position="144"/>
    </location>
</feature>
<evidence type="ECO:0000256" key="1">
    <source>
        <dbReference type="ARBA" id="ARBA00022679"/>
    </source>
</evidence>
<name>A0A7W6HYQ9_9BACT</name>
<dbReference type="PROSITE" id="PS51186">
    <property type="entry name" value="GNAT"/>
    <property type="match status" value="1"/>
</dbReference>
<dbReference type="EC" id="2.3.1.-" evidence="4"/>
<dbReference type="Gene3D" id="3.40.630.30">
    <property type="match status" value="1"/>
</dbReference>
<keyword evidence="5" id="KW-1185">Reference proteome</keyword>
<evidence type="ECO:0000256" key="2">
    <source>
        <dbReference type="ARBA" id="ARBA00023315"/>
    </source>
</evidence>
<dbReference type="InterPro" id="IPR016181">
    <property type="entry name" value="Acyl_CoA_acyltransferase"/>
</dbReference>
<dbReference type="InterPro" id="IPR000182">
    <property type="entry name" value="GNAT_dom"/>
</dbReference>